<dbReference type="EMBL" id="LR796780">
    <property type="protein sequence ID" value="CAB4166010.1"/>
    <property type="molecule type" value="Genomic_DNA"/>
</dbReference>
<gene>
    <name evidence="3" type="ORF">UFOVP1025_23</name>
    <name evidence="4" type="ORF">UFOVP1628_26</name>
    <name evidence="1" type="ORF">UFOVP852_11</name>
    <name evidence="2" type="ORF">UFOVP948_34</name>
</gene>
<name>A0A6J5P253_9CAUD</name>
<reference evidence="1" key="1">
    <citation type="submission" date="2020-04" db="EMBL/GenBank/DDBJ databases">
        <authorList>
            <person name="Chiriac C."/>
            <person name="Salcher M."/>
            <person name="Ghai R."/>
            <person name="Kavagutti S V."/>
        </authorList>
    </citation>
    <scope>NUCLEOTIDE SEQUENCE</scope>
</reference>
<evidence type="ECO:0000313" key="4">
    <source>
        <dbReference type="EMBL" id="CAB4219913.1"/>
    </source>
</evidence>
<organism evidence="1">
    <name type="scientific">uncultured Caudovirales phage</name>
    <dbReference type="NCBI Taxonomy" id="2100421"/>
    <lineage>
        <taxon>Viruses</taxon>
        <taxon>Duplodnaviria</taxon>
        <taxon>Heunggongvirae</taxon>
        <taxon>Uroviricota</taxon>
        <taxon>Caudoviricetes</taxon>
        <taxon>Peduoviridae</taxon>
        <taxon>Maltschvirus</taxon>
        <taxon>Maltschvirus maltsch</taxon>
    </lineage>
</organism>
<dbReference type="EMBL" id="LR796971">
    <property type="protein sequence ID" value="CAB4179002.1"/>
    <property type="molecule type" value="Genomic_DNA"/>
</dbReference>
<protein>
    <submittedName>
        <fullName evidence="1">Uncharacterized protein</fullName>
    </submittedName>
</protein>
<accession>A0A6J5P253</accession>
<sequence>MMKIIITIKNQYGFDTYHPACPDSILFARIAGTKTLTLATMECIKKLGYQIVLKQYVDPVVDLVI</sequence>
<dbReference type="EMBL" id="LR796896">
    <property type="protein sequence ID" value="CAB4173183.1"/>
    <property type="molecule type" value="Genomic_DNA"/>
</dbReference>
<evidence type="ECO:0000313" key="2">
    <source>
        <dbReference type="EMBL" id="CAB4173183.1"/>
    </source>
</evidence>
<evidence type="ECO:0000313" key="3">
    <source>
        <dbReference type="EMBL" id="CAB4179002.1"/>
    </source>
</evidence>
<evidence type="ECO:0000313" key="1">
    <source>
        <dbReference type="EMBL" id="CAB4166010.1"/>
    </source>
</evidence>
<proteinExistence type="predicted"/>
<dbReference type="EMBL" id="LR797488">
    <property type="protein sequence ID" value="CAB4219913.1"/>
    <property type="molecule type" value="Genomic_DNA"/>
</dbReference>